<dbReference type="AlphaFoldDB" id="A0A147K0U0"/>
<dbReference type="SUPFAM" id="SSF46689">
    <property type="entry name" value="Homeodomain-like"/>
    <property type="match status" value="1"/>
</dbReference>
<dbReference type="Gene3D" id="1.10.10.60">
    <property type="entry name" value="Homeodomain-like"/>
    <property type="match status" value="1"/>
</dbReference>
<dbReference type="EMBL" id="LQMQ01000005">
    <property type="protein sequence ID" value="KUO42483.1"/>
    <property type="molecule type" value="Genomic_DNA"/>
</dbReference>
<evidence type="ECO:0000313" key="2">
    <source>
        <dbReference type="EMBL" id="KUO42483.1"/>
    </source>
</evidence>
<protein>
    <recommendedName>
        <fullName evidence="1">Resolvase HTH domain-containing protein</fullName>
    </recommendedName>
</protein>
<organism evidence="2 3">
    <name type="scientific">Hadarchaeum yellowstonense</name>
    <dbReference type="NCBI Taxonomy" id="1776334"/>
    <lineage>
        <taxon>Archaea</taxon>
        <taxon>Methanobacteriati</taxon>
        <taxon>Candidatus Hadarchaeota</taxon>
        <taxon>Candidatus Hadarchaeia</taxon>
        <taxon>Candidatus Hadarchaeales</taxon>
        <taxon>Candidatus Hadarchaeaceae</taxon>
        <taxon>Candidatus Hadarchaeum</taxon>
    </lineage>
</organism>
<dbReference type="GO" id="GO:0003677">
    <property type="term" value="F:DNA binding"/>
    <property type="evidence" value="ECO:0007669"/>
    <property type="project" value="InterPro"/>
</dbReference>
<dbReference type="InterPro" id="IPR006120">
    <property type="entry name" value="Resolvase_HTH_dom"/>
</dbReference>
<dbReference type="InterPro" id="IPR009057">
    <property type="entry name" value="Homeodomain-like_sf"/>
</dbReference>
<proteinExistence type="predicted"/>
<dbReference type="STRING" id="1776334.APZ16_04105"/>
<name>A0A147K0U0_HADYE</name>
<comment type="caution">
    <text evidence="2">The sequence shown here is derived from an EMBL/GenBank/DDBJ whole genome shotgun (WGS) entry which is preliminary data.</text>
</comment>
<evidence type="ECO:0000259" key="1">
    <source>
        <dbReference type="Pfam" id="PF02796"/>
    </source>
</evidence>
<feature type="domain" description="Resolvase HTH" evidence="1">
    <location>
        <begin position="5"/>
        <end position="46"/>
    </location>
</feature>
<reference evidence="2 3" key="1">
    <citation type="journal article" date="2016" name="Nat. Microbiol.">
        <title>Genomic inference of the metabolism of cosmopolitan subsurface Archaea, Hadesarchaea.</title>
        <authorList>
            <person name="Baker B.J."/>
            <person name="Saw J.H."/>
            <person name="Lind A.E."/>
            <person name="Lazar C.S."/>
            <person name="Hinrichs K.-U."/>
            <person name="Teske A.P."/>
            <person name="Ettema T.J."/>
        </authorList>
    </citation>
    <scope>NUCLEOTIDE SEQUENCE [LARGE SCALE GENOMIC DNA]</scope>
</reference>
<evidence type="ECO:0000313" key="3">
    <source>
        <dbReference type="Proteomes" id="UP000074294"/>
    </source>
</evidence>
<dbReference type="Pfam" id="PF02796">
    <property type="entry name" value="HTH_7"/>
    <property type="match status" value="1"/>
</dbReference>
<dbReference type="GO" id="GO:0000150">
    <property type="term" value="F:DNA strand exchange activity"/>
    <property type="evidence" value="ECO:0007669"/>
    <property type="project" value="InterPro"/>
</dbReference>
<dbReference type="Proteomes" id="UP000074294">
    <property type="component" value="Unassembled WGS sequence"/>
</dbReference>
<sequence length="80" mass="9402">MKADRRRKVTPETVKRMRELRSQGMTYQNIAKKLNLSYLTVYKYLNPEKEVKGEVETQKEETSPEKKPGFWARLKAKLGA</sequence>
<accession>A0A147K0U0</accession>
<gene>
    <name evidence="2" type="ORF">APZ16_04105</name>
</gene>